<keyword evidence="3" id="KW-1185">Reference proteome</keyword>
<comment type="caution">
    <text evidence="2">The sequence shown here is derived from an EMBL/GenBank/DDBJ whole genome shotgun (WGS) entry which is preliminary data.</text>
</comment>
<accession>A0ABD1WQS2</accession>
<dbReference type="Proteomes" id="UP001604277">
    <property type="component" value="Unassembled WGS sequence"/>
</dbReference>
<name>A0ABD1WQS2_9LAMI</name>
<evidence type="ECO:0000256" key="1">
    <source>
        <dbReference type="SAM" id="MobiDB-lite"/>
    </source>
</evidence>
<reference evidence="3" key="1">
    <citation type="submission" date="2024-07" db="EMBL/GenBank/DDBJ databases">
        <title>Two chromosome-level genome assemblies of Korean endemic species Abeliophyllum distichum and Forsythia ovata (Oleaceae).</title>
        <authorList>
            <person name="Jang H."/>
        </authorList>
    </citation>
    <scope>NUCLEOTIDE SEQUENCE [LARGE SCALE GENOMIC DNA]</scope>
</reference>
<evidence type="ECO:0000313" key="3">
    <source>
        <dbReference type="Proteomes" id="UP001604277"/>
    </source>
</evidence>
<dbReference type="EMBL" id="JBFOLJ010000003">
    <property type="protein sequence ID" value="KAL2551033.1"/>
    <property type="molecule type" value="Genomic_DNA"/>
</dbReference>
<feature type="region of interest" description="Disordered" evidence="1">
    <location>
        <begin position="83"/>
        <end position="155"/>
    </location>
</feature>
<feature type="compositionally biased region" description="Basic and acidic residues" evidence="1">
    <location>
        <begin position="114"/>
        <end position="134"/>
    </location>
</feature>
<evidence type="ECO:0000313" key="2">
    <source>
        <dbReference type="EMBL" id="KAL2551033.1"/>
    </source>
</evidence>
<proteinExistence type="predicted"/>
<sequence>MAVKSPGGRGKEGFPVTCIIGTSIQPKYFENEEAKNHCSNDQICLYKFPSRDSDLWGALDAMEEVRPSSFREKFSNCTSTMDIDVDDRHFDNSDSDDETESYLPNVSTGIINDGGEKVAQKGSVRDEDNTTDSRRAKRGRVTSPPQETEESTQFS</sequence>
<dbReference type="AlphaFoldDB" id="A0ABD1WQS2"/>
<organism evidence="2 3">
    <name type="scientific">Forsythia ovata</name>
    <dbReference type="NCBI Taxonomy" id="205694"/>
    <lineage>
        <taxon>Eukaryota</taxon>
        <taxon>Viridiplantae</taxon>
        <taxon>Streptophyta</taxon>
        <taxon>Embryophyta</taxon>
        <taxon>Tracheophyta</taxon>
        <taxon>Spermatophyta</taxon>
        <taxon>Magnoliopsida</taxon>
        <taxon>eudicotyledons</taxon>
        <taxon>Gunneridae</taxon>
        <taxon>Pentapetalae</taxon>
        <taxon>asterids</taxon>
        <taxon>lamiids</taxon>
        <taxon>Lamiales</taxon>
        <taxon>Oleaceae</taxon>
        <taxon>Forsythieae</taxon>
        <taxon>Forsythia</taxon>
    </lineage>
</organism>
<gene>
    <name evidence="2" type="ORF">Fot_12563</name>
</gene>
<protein>
    <submittedName>
        <fullName evidence="2">Uncharacterized protein</fullName>
    </submittedName>
</protein>
<feature type="compositionally biased region" description="Polar residues" evidence="1">
    <location>
        <begin position="143"/>
        <end position="155"/>
    </location>
</feature>